<dbReference type="PROSITE" id="PS51794">
    <property type="entry name" value="DAC"/>
    <property type="match status" value="1"/>
</dbReference>
<feature type="transmembrane region" description="Helical" evidence="10">
    <location>
        <begin position="59"/>
        <end position="80"/>
    </location>
</feature>
<evidence type="ECO:0000256" key="5">
    <source>
        <dbReference type="ARBA" id="ARBA00022695"/>
    </source>
</evidence>
<evidence type="ECO:0000313" key="12">
    <source>
        <dbReference type="EMBL" id="ABB38314.1"/>
    </source>
</evidence>
<dbReference type="GO" id="GO:0106408">
    <property type="term" value="F:diadenylate cyclase activity"/>
    <property type="evidence" value="ECO:0007669"/>
    <property type="project" value="UniProtKB-EC"/>
</dbReference>
<evidence type="ECO:0000256" key="1">
    <source>
        <dbReference type="ARBA" id="ARBA00000877"/>
    </source>
</evidence>
<dbReference type="GO" id="GO:0006171">
    <property type="term" value="P:cAMP biosynthetic process"/>
    <property type="evidence" value="ECO:0007669"/>
    <property type="project" value="InterPro"/>
</dbReference>
<dbReference type="GO" id="GO:0004016">
    <property type="term" value="F:adenylate cyclase activity"/>
    <property type="evidence" value="ECO:0007669"/>
    <property type="project" value="UniProtKB-UniRule"/>
</dbReference>
<gene>
    <name evidence="10" type="primary">dacA</name>
    <name evidence="12" type="ordered locus">Dde_1515</name>
</gene>
<dbReference type="Proteomes" id="UP000002710">
    <property type="component" value="Chromosome"/>
</dbReference>
<keyword evidence="8 10" id="KW-1133">Transmembrane helix</keyword>
<keyword evidence="9 10" id="KW-0472">Membrane</keyword>
<dbReference type="KEGG" id="dde:Dde_1515"/>
<feature type="transmembrane region" description="Helical" evidence="10">
    <location>
        <begin position="36"/>
        <end position="53"/>
    </location>
</feature>
<sequence>MTFWADLSITWRDVLDISLVSLLLYRVIVMIRGTRAVTAVYGLIILLLAYFLSQELSLYTLNWLLENFLGSLFLVIIILFQRDIRNALSAMGARSFFRRKVVADEAFSELVGTALYLAQRRIGALIVLEKNVPLGDMVGGGVRLDARLTKELLVTIFYPNTPLHDGAVIVRNNEIVAAGCILPLSQGVQERRDYGTRHRAAMGITEETDSVAVVVSEERGAVSVSVGGRLTGELDAVRLKRVLRNALEK</sequence>
<evidence type="ECO:0000256" key="6">
    <source>
        <dbReference type="ARBA" id="ARBA00022741"/>
    </source>
</evidence>
<proteinExistence type="inferred from homology"/>
<evidence type="ECO:0000256" key="2">
    <source>
        <dbReference type="ARBA" id="ARBA00022475"/>
    </source>
</evidence>
<dbReference type="Gene3D" id="3.40.1700.10">
    <property type="entry name" value="DNA integrity scanning protein, DisA, N-terminal domain"/>
    <property type="match status" value="1"/>
</dbReference>
<comment type="subunit">
    <text evidence="10">Probably a homodimer.</text>
</comment>
<dbReference type="STRING" id="207559.Dde_1515"/>
<dbReference type="HOGENOM" id="CLU_038561_0_1_7"/>
<keyword evidence="4 10" id="KW-0812">Transmembrane</keyword>
<feature type="transmembrane region" description="Helical" evidence="10">
    <location>
        <begin position="12"/>
        <end position="29"/>
    </location>
</feature>
<keyword evidence="5 10" id="KW-0548">Nucleotidyltransferase</keyword>
<dbReference type="HAMAP" id="MF_01499">
    <property type="entry name" value="DacA"/>
    <property type="match status" value="1"/>
</dbReference>
<keyword evidence="2 10" id="KW-1003">Cell membrane</keyword>
<evidence type="ECO:0000256" key="8">
    <source>
        <dbReference type="ARBA" id="ARBA00022989"/>
    </source>
</evidence>
<dbReference type="RefSeq" id="WP_011367479.1">
    <property type="nucleotide sequence ID" value="NC_007519.1"/>
</dbReference>
<comment type="function">
    <text evidence="10">Catalyzes the condensation of 2 ATP molecules into cyclic di-AMP (c-di-AMP), a second messenger used to regulate differing processes in different bacteria.</text>
</comment>
<dbReference type="Pfam" id="PF19293">
    <property type="entry name" value="CdaA_N"/>
    <property type="match status" value="1"/>
</dbReference>
<dbReference type="InterPro" id="IPR034701">
    <property type="entry name" value="CdaA"/>
</dbReference>
<dbReference type="FunFam" id="3.40.1700.10:FF:000002">
    <property type="entry name" value="Diadenylate cyclase"/>
    <property type="match status" value="1"/>
</dbReference>
<dbReference type="InterPro" id="IPR045585">
    <property type="entry name" value="CdaA_N"/>
</dbReference>
<evidence type="ECO:0000256" key="4">
    <source>
        <dbReference type="ARBA" id="ARBA00022692"/>
    </source>
</evidence>
<evidence type="ECO:0000256" key="7">
    <source>
        <dbReference type="ARBA" id="ARBA00022840"/>
    </source>
</evidence>
<evidence type="ECO:0000313" key="13">
    <source>
        <dbReference type="Proteomes" id="UP000002710"/>
    </source>
</evidence>
<dbReference type="NCBIfam" id="TIGR00159">
    <property type="entry name" value="diadenylate cyclase CdaA"/>
    <property type="match status" value="1"/>
</dbReference>
<dbReference type="eggNOG" id="COG1624">
    <property type="taxonomic scope" value="Bacteria"/>
</dbReference>
<accession>Q311T2</accession>
<keyword evidence="13" id="KW-1185">Reference proteome</keyword>
<reference evidence="12 13" key="1">
    <citation type="journal article" date="2011" name="J. Bacteriol.">
        <title>Complete genome sequence and updated annotation of Desulfovibrio alaskensis G20.</title>
        <authorList>
            <person name="Hauser L.J."/>
            <person name="Land M.L."/>
            <person name="Brown S.D."/>
            <person name="Larimer F."/>
            <person name="Keller K.L."/>
            <person name="Rapp-Giles B.J."/>
            <person name="Price M.N."/>
            <person name="Lin M."/>
            <person name="Bruce D.C."/>
            <person name="Detter J.C."/>
            <person name="Tapia R."/>
            <person name="Han C.S."/>
            <person name="Goodwin L.A."/>
            <person name="Cheng J.F."/>
            <person name="Pitluck S."/>
            <person name="Copeland A."/>
            <person name="Lucas S."/>
            <person name="Nolan M."/>
            <person name="Lapidus A.L."/>
            <person name="Palumbo A.V."/>
            <person name="Wall J.D."/>
        </authorList>
    </citation>
    <scope>NUCLEOTIDE SEQUENCE [LARGE SCALE GENOMIC DNA]</scope>
    <source>
        <strain evidence="13">ATCC BAA 1058 / DSM 17464 / G20</strain>
    </source>
</reference>
<comment type="similarity">
    <text evidence="10">Belongs to the adenylate cyclase family. DacA/CdaA subfamily.</text>
</comment>
<comment type="caution">
    <text evidence="10">Lacks conserved residue(s) required for the propagation of feature annotation.</text>
</comment>
<evidence type="ECO:0000256" key="10">
    <source>
        <dbReference type="HAMAP-Rule" id="MF_01499"/>
    </source>
</evidence>
<name>Q311T2_OLEA2</name>
<protein>
    <recommendedName>
        <fullName evidence="10">Diadenylate cyclase</fullName>
        <shortName evidence="10">DAC</shortName>
        <ecNumber evidence="10">2.7.7.85</ecNumber>
    </recommendedName>
    <alternativeName>
        <fullName evidence="10">Cyclic-di-AMP synthase</fullName>
        <shortName evidence="10">c-di-AMP synthase</shortName>
    </alternativeName>
</protein>
<dbReference type="AlphaFoldDB" id="Q311T2"/>
<evidence type="ECO:0000259" key="11">
    <source>
        <dbReference type="PROSITE" id="PS51794"/>
    </source>
</evidence>
<dbReference type="EMBL" id="CP000112">
    <property type="protein sequence ID" value="ABB38314.1"/>
    <property type="molecule type" value="Genomic_DNA"/>
</dbReference>
<dbReference type="InterPro" id="IPR003390">
    <property type="entry name" value="DNA_integrity_scan_DisA_N"/>
</dbReference>
<dbReference type="InterPro" id="IPR050338">
    <property type="entry name" value="DisA"/>
</dbReference>
<dbReference type="InterPro" id="IPR014046">
    <property type="entry name" value="C-di-AMP_synthase"/>
</dbReference>
<evidence type="ECO:0000256" key="9">
    <source>
        <dbReference type="ARBA" id="ARBA00023136"/>
    </source>
</evidence>
<dbReference type="InterPro" id="IPR036888">
    <property type="entry name" value="DNA_integrity_DisA_N_sf"/>
</dbReference>
<keyword evidence="6 10" id="KW-0547">Nucleotide-binding</keyword>
<keyword evidence="10" id="KW-0997">Cell inner membrane</keyword>
<dbReference type="PANTHER" id="PTHR34185">
    <property type="entry name" value="DIADENYLATE CYCLASE"/>
    <property type="match status" value="1"/>
</dbReference>
<keyword evidence="3 10" id="KW-0808">Transferase</keyword>
<dbReference type="PIRSF" id="PIRSF004793">
    <property type="entry name" value="UCP004793"/>
    <property type="match status" value="1"/>
</dbReference>
<dbReference type="PANTHER" id="PTHR34185:SF1">
    <property type="entry name" value="DIADENYLATE CYCLASE"/>
    <property type="match status" value="1"/>
</dbReference>
<dbReference type="GO" id="GO:0005524">
    <property type="term" value="F:ATP binding"/>
    <property type="evidence" value="ECO:0007669"/>
    <property type="project" value="UniProtKB-UniRule"/>
</dbReference>
<feature type="domain" description="DAC" evidence="11">
    <location>
        <begin position="81"/>
        <end position="236"/>
    </location>
</feature>
<dbReference type="SUPFAM" id="SSF143597">
    <property type="entry name" value="YojJ-like"/>
    <property type="match status" value="1"/>
</dbReference>
<dbReference type="EC" id="2.7.7.85" evidence="10"/>
<comment type="catalytic activity">
    <reaction evidence="1 10">
        <text>2 ATP = 3',3'-c-di-AMP + 2 diphosphate</text>
        <dbReference type="Rhea" id="RHEA:35655"/>
        <dbReference type="ChEBI" id="CHEBI:30616"/>
        <dbReference type="ChEBI" id="CHEBI:33019"/>
        <dbReference type="ChEBI" id="CHEBI:71500"/>
        <dbReference type="EC" id="2.7.7.85"/>
    </reaction>
</comment>
<dbReference type="Pfam" id="PF02457">
    <property type="entry name" value="DAC"/>
    <property type="match status" value="1"/>
</dbReference>
<organism evidence="12 13">
    <name type="scientific">Oleidesulfovibrio alaskensis (strain ATCC BAA-1058 / DSM 17464 / G20)</name>
    <name type="common">Desulfovibrio alaskensis</name>
    <dbReference type="NCBI Taxonomy" id="207559"/>
    <lineage>
        <taxon>Bacteria</taxon>
        <taxon>Pseudomonadati</taxon>
        <taxon>Thermodesulfobacteriota</taxon>
        <taxon>Desulfovibrionia</taxon>
        <taxon>Desulfovibrionales</taxon>
        <taxon>Desulfovibrionaceae</taxon>
        <taxon>Oleidesulfovibrio</taxon>
    </lineage>
</organism>
<evidence type="ECO:0000256" key="3">
    <source>
        <dbReference type="ARBA" id="ARBA00022679"/>
    </source>
</evidence>
<keyword evidence="7 10" id="KW-0067">ATP-binding</keyword>